<gene>
    <name evidence="2" type="ORF">AVEN_9865_1</name>
</gene>
<feature type="region of interest" description="Disordered" evidence="1">
    <location>
        <begin position="13"/>
        <end position="32"/>
    </location>
</feature>
<organism evidence="2 3">
    <name type="scientific">Araneus ventricosus</name>
    <name type="common">Orbweaver spider</name>
    <name type="synonym">Epeira ventricosa</name>
    <dbReference type="NCBI Taxonomy" id="182803"/>
    <lineage>
        <taxon>Eukaryota</taxon>
        <taxon>Metazoa</taxon>
        <taxon>Ecdysozoa</taxon>
        <taxon>Arthropoda</taxon>
        <taxon>Chelicerata</taxon>
        <taxon>Arachnida</taxon>
        <taxon>Araneae</taxon>
        <taxon>Araneomorphae</taxon>
        <taxon>Entelegynae</taxon>
        <taxon>Araneoidea</taxon>
        <taxon>Araneidae</taxon>
        <taxon>Araneus</taxon>
    </lineage>
</organism>
<accession>A0A4Y2EE84</accession>
<proteinExistence type="predicted"/>
<name>A0A4Y2EE84_ARAVE</name>
<dbReference type="Proteomes" id="UP000499080">
    <property type="component" value="Unassembled WGS sequence"/>
</dbReference>
<comment type="caution">
    <text evidence="2">The sequence shown here is derived from an EMBL/GenBank/DDBJ whole genome shotgun (WGS) entry which is preliminary data.</text>
</comment>
<keyword evidence="3" id="KW-1185">Reference proteome</keyword>
<dbReference type="AlphaFoldDB" id="A0A4Y2EE84"/>
<evidence type="ECO:0000256" key="1">
    <source>
        <dbReference type="SAM" id="MobiDB-lite"/>
    </source>
</evidence>
<evidence type="ECO:0000313" key="3">
    <source>
        <dbReference type="Proteomes" id="UP000499080"/>
    </source>
</evidence>
<protein>
    <submittedName>
        <fullName evidence="2">Uncharacterized protein</fullName>
    </submittedName>
</protein>
<dbReference type="EMBL" id="BGPR01000578">
    <property type="protein sequence ID" value="GBM27201.1"/>
    <property type="molecule type" value="Genomic_DNA"/>
</dbReference>
<evidence type="ECO:0000313" key="2">
    <source>
        <dbReference type="EMBL" id="GBM27201.1"/>
    </source>
</evidence>
<sequence>MRSWVSGSELLSLKRTPHNGGGKVKFSRESEGPAFETGRRVDADLMKNVDATGESSVYSLVHRDKVRCPSATKLWDTARNGTTVPTNAPFMETEQVKKNYHIQRYEFSQQQQLLFTGTSSCSAPATIPQDPDRSHPHILCLQQQQQTIQLPELKVSSIINVPLPGIRPPSGAMGPKNYLFTVTVAPIERGTTADSDEGNCSVITQ</sequence>
<reference evidence="2 3" key="1">
    <citation type="journal article" date="2019" name="Sci. Rep.">
        <title>Orb-weaving spider Araneus ventricosus genome elucidates the spidroin gene catalogue.</title>
        <authorList>
            <person name="Kono N."/>
            <person name="Nakamura H."/>
            <person name="Ohtoshi R."/>
            <person name="Moran D.A.P."/>
            <person name="Shinohara A."/>
            <person name="Yoshida Y."/>
            <person name="Fujiwara M."/>
            <person name="Mori M."/>
            <person name="Tomita M."/>
            <person name="Arakawa K."/>
        </authorList>
    </citation>
    <scope>NUCLEOTIDE SEQUENCE [LARGE SCALE GENOMIC DNA]</scope>
</reference>